<name>A0ABD6C9M8_9EURY</name>
<sequence>MSAQQEEETYELEEYWPTTAWLDVYQEDLTASEELSEKMSGWGQGFNGDFVFEINNLPIEENTVGDLPEEVWSALDTGIRQLPDSVLDTVLEDAPEEVQNGIEEREGPLAERAANELLETRIENAPDKVWPGLRRVMPEILDGLLEELEENVTDEGHVYAWIGLEDGDCTGTDTLMELDERDKGFVLTGEYEQWVRLVTGELDVVEGIMSGELELDGDMQKILQYSDAALLMTDIASETDKRFLF</sequence>
<comment type="caution">
    <text evidence="2">The sequence shown here is derived from an EMBL/GenBank/DDBJ whole genome shotgun (WGS) entry which is preliminary data.</text>
</comment>
<reference evidence="2 3" key="1">
    <citation type="journal article" date="2019" name="Int. J. Syst. Evol. Microbiol.">
        <title>The Global Catalogue of Microorganisms (GCM) 10K type strain sequencing project: providing services to taxonomists for standard genome sequencing and annotation.</title>
        <authorList>
            <consortium name="The Broad Institute Genomics Platform"/>
            <consortium name="The Broad Institute Genome Sequencing Center for Infectious Disease"/>
            <person name="Wu L."/>
            <person name="Ma J."/>
        </authorList>
    </citation>
    <scope>NUCLEOTIDE SEQUENCE [LARGE SCALE GENOMIC DNA]</scope>
    <source>
        <strain evidence="2 3">CGMCC 1.12125</strain>
    </source>
</reference>
<accession>A0ABD6C9M8</accession>
<keyword evidence="3" id="KW-1185">Reference proteome</keyword>
<dbReference type="InterPro" id="IPR036527">
    <property type="entry name" value="SCP2_sterol-bd_dom_sf"/>
</dbReference>
<dbReference type="InterPro" id="IPR003033">
    <property type="entry name" value="SCP2_sterol-bd_dom"/>
</dbReference>
<organism evidence="2 3">
    <name type="scientific">Halorientalis brevis</name>
    <dbReference type="NCBI Taxonomy" id="1126241"/>
    <lineage>
        <taxon>Archaea</taxon>
        <taxon>Methanobacteriati</taxon>
        <taxon>Methanobacteriota</taxon>
        <taxon>Stenosarchaea group</taxon>
        <taxon>Halobacteria</taxon>
        <taxon>Halobacteriales</taxon>
        <taxon>Haloarculaceae</taxon>
        <taxon>Halorientalis</taxon>
    </lineage>
</organism>
<proteinExistence type="predicted"/>
<dbReference type="EMBL" id="JBHUDJ010000003">
    <property type="protein sequence ID" value="MFD1586997.1"/>
    <property type="molecule type" value="Genomic_DNA"/>
</dbReference>
<dbReference type="SUPFAM" id="SSF55718">
    <property type="entry name" value="SCP-like"/>
    <property type="match status" value="1"/>
</dbReference>
<dbReference type="AlphaFoldDB" id="A0ABD6C9M8"/>
<dbReference type="Proteomes" id="UP001597119">
    <property type="component" value="Unassembled WGS sequence"/>
</dbReference>
<evidence type="ECO:0000313" key="2">
    <source>
        <dbReference type="EMBL" id="MFD1586997.1"/>
    </source>
</evidence>
<feature type="domain" description="SCP2" evidence="1">
    <location>
        <begin position="171"/>
        <end position="227"/>
    </location>
</feature>
<evidence type="ECO:0000313" key="3">
    <source>
        <dbReference type="Proteomes" id="UP001597119"/>
    </source>
</evidence>
<protein>
    <submittedName>
        <fullName evidence="2">SCP2 sterol-binding domain-containing protein</fullName>
    </submittedName>
</protein>
<dbReference type="Gene3D" id="3.30.1050.10">
    <property type="entry name" value="SCP2 sterol-binding domain"/>
    <property type="match status" value="1"/>
</dbReference>
<evidence type="ECO:0000259" key="1">
    <source>
        <dbReference type="Pfam" id="PF02036"/>
    </source>
</evidence>
<gene>
    <name evidence="2" type="ORF">ACFR9U_08375</name>
</gene>
<dbReference type="RefSeq" id="WP_247375545.1">
    <property type="nucleotide sequence ID" value="NZ_JALLGV010000001.1"/>
</dbReference>
<dbReference type="Pfam" id="PF02036">
    <property type="entry name" value="SCP2"/>
    <property type="match status" value="1"/>
</dbReference>